<proteinExistence type="predicted"/>
<organism evidence="1 2">
    <name type="scientific">Cnuibacter physcomitrellae</name>
    <dbReference type="NCBI Taxonomy" id="1619308"/>
    <lineage>
        <taxon>Bacteria</taxon>
        <taxon>Bacillati</taxon>
        <taxon>Actinomycetota</taxon>
        <taxon>Actinomycetes</taxon>
        <taxon>Micrococcales</taxon>
        <taxon>Microbacteriaceae</taxon>
        <taxon>Cnuibacter</taxon>
    </lineage>
</organism>
<dbReference type="KEGG" id="cphy:B5808_02155"/>
<evidence type="ECO:0000313" key="1">
    <source>
        <dbReference type="EMBL" id="ARJ04161.1"/>
    </source>
</evidence>
<dbReference type="STRING" id="1619308.B5808_02155"/>
<evidence type="ECO:0000313" key="2">
    <source>
        <dbReference type="Proteomes" id="UP000192775"/>
    </source>
</evidence>
<accession>A0A1X9LJR3</accession>
<dbReference type="AlphaFoldDB" id="A0A1X9LJR3"/>
<sequence length="147" mass="15996">MPQIRWWTDEVTDQGRIRVSWRANPARRYLPAVATGMTVAVAGLVVGAWTGPILAIIALAGAAAASLTHKGRVARVDVVNGTAFLSGPGIRREVFVRGSTEYVPTKEGRSLIACRDGVCAEFDLTLFARRDREGIIGHLMLAEIRWP</sequence>
<dbReference type="EMBL" id="CP020715">
    <property type="protein sequence ID" value="ARJ04161.1"/>
    <property type="molecule type" value="Genomic_DNA"/>
</dbReference>
<reference evidence="1 2" key="1">
    <citation type="submission" date="2017-04" db="EMBL/GenBank/DDBJ databases">
        <authorList>
            <person name="Afonso C.L."/>
            <person name="Miller P.J."/>
            <person name="Scott M.A."/>
            <person name="Spackman E."/>
            <person name="Goraichik I."/>
            <person name="Dimitrov K.M."/>
            <person name="Suarez D.L."/>
            <person name="Swayne D.E."/>
        </authorList>
    </citation>
    <scope>NUCLEOTIDE SEQUENCE [LARGE SCALE GENOMIC DNA]</scope>
    <source>
        <strain evidence="2">XA(T)</strain>
    </source>
</reference>
<protein>
    <submittedName>
        <fullName evidence="1">Uncharacterized protein</fullName>
    </submittedName>
</protein>
<name>A0A1X9LJR3_9MICO</name>
<keyword evidence="2" id="KW-1185">Reference proteome</keyword>
<dbReference type="Proteomes" id="UP000192775">
    <property type="component" value="Chromosome"/>
</dbReference>
<gene>
    <name evidence="1" type="ORF">B5808_02155</name>
</gene>
<dbReference type="RefSeq" id="WP_085018027.1">
    <property type="nucleotide sequence ID" value="NZ_BMHD01000001.1"/>
</dbReference>